<dbReference type="Pfam" id="PF05140">
    <property type="entry name" value="ResB"/>
    <property type="match status" value="1"/>
</dbReference>
<keyword evidence="2 6" id="KW-0812">Transmembrane</keyword>
<dbReference type="AlphaFoldDB" id="A0A6J6I029"/>
<evidence type="ECO:0000256" key="2">
    <source>
        <dbReference type="ARBA" id="ARBA00022692"/>
    </source>
</evidence>
<feature type="transmembrane region" description="Helical" evidence="6">
    <location>
        <begin position="148"/>
        <end position="169"/>
    </location>
</feature>
<evidence type="ECO:0000256" key="3">
    <source>
        <dbReference type="ARBA" id="ARBA00022748"/>
    </source>
</evidence>
<evidence type="ECO:0000313" key="8">
    <source>
        <dbReference type="EMBL" id="CAB4619682.1"/>
    </source>
</evidence>
<feature type="domain" description="ResB-like" evidence="7">
    <location>
        <begin position="1"/>
        <end position="467"/>
    </location>
</feature>
<dbReference type="PANTHER" id="PTHR31566:SF0">
    <property type="entry name" value="CYTOCHROME C BIOGENESIS PROTEIN CCS1, CHLOROPLASTIC"/>
    <property type="match status" value="1"/>
</dbReference>
<sequence length="482" mass="52186">MRTALLLLLLLAVAAVPGSIFPQRSADPNGVAQYFKNNPELAQVLDAIQLFDVYTSVWFSAIYILLFISLIGCVVPRTKVHYLAMRSQPPAAPRSFARMPASLNVKFAKNENIVAKAELTLRKQGYRVVRSGKSVAAERGYLRETGNLVFHFSLIGVLIAVGVGGGLSYSGQRVLVEGETFVNNLASYDSFSPGTFFNESLLQPFSTTLENFEVDFDLKNQTNVGTPLDFRAYVSSKLSPDATPTKAIIRVNEPLEMPGSNLYLTGNGYAPYITIRDAEGTVVFAGANAFLPQSTTYTSLGVIKVPDVDRQFGIISFFYPTVDTLENGALTSIYPAPIDPLLTMNVYEGDLGLDGGLPKNVYALDTSSMKQVAGGKSGVKGLRLTLGETVELPNGLGTVTFDAIKRFASLDVSYNPGGIWVLVFALLSLAGVTTSLLVPRRRVWVRQTADGFEVAALARGDDPILEKVVNELASQLKAKDKK</sequence>
<protein>
    <submittedName>
        <fullName evidence="8">Unannotated protein</fullName>
    </submittedName>
</protein>
<gene>
    <name evidence="8" type="ORF">UFOPK1909_00467</name>
</gene>
<accession>A0A6J6I029</accession>
<evidence type="ECO:0000256" key="6">
    <source>
        <dbReference type="SAM" id="Phobius"/>
    </source>
</evidence>
<keyword evidence="3" id="KW-0201">Cytochrome c-type biogenesis</keyword>
<feature type="transmembrane region" description="Helical" evidence="6">
    <location>
        <begin position="57"/>
        <end position="76"/>
    </location>
</feature>
<evidence type="ECO:0000256" key="1">
    <source>
        <dbReference type="ARBA" id="ARBA00004141"/>
    </source>
</evidence>
<dbReference type="InterPro" id="IPR023494">
    <property type="entry name" value="Cyt_c_bgen_Ccs1/CcsB/ResB"/>
</dbReference>
<dbReference type="PANTHER" id="PTHR31566">
    <property type="entry name" value="CYTOCHROME C BIOGENESIS PROTEIN CCS1, CHLOROPLASTIC"/>
    <property type="match status" value="1"/>
</dbReference>
<evidence type="ECO:0000256" key="5">
    <source>
        <dbReference type="ARBA" id="ARBA00023136"/>
    </source>
</evidence>
<name>A0A6J6I029_9ZZZZ</name>
<feature type="transmembrane region" description="Helical" evidence="6">
    <location>
        <begin position="417"/>
        <end position="438"/>
    </location>
</feature>
<organism evidence="8">
    <name type="scientific">freshwater metagenome</name>
    <dbReference type="NCBI Taxonomy" id="449393"/>
    <lineage>
        <taxon>unclassified sequences</taxon>
        <taxon>metagenomes</taxon>
        <taxon>ecological metagenomes</taxon>
    </lineage>
</organism>
<evidence type="ECO:0000256" key="4">
    <source>
        <dbReference type="ARBA" id="ARBA00022989"/>
    </source>
</evidence>
<dbReference type="EMBL" id="CAEZVD010000032">
    <property type="protein sequence ID" value="CAB4619682.1"/>
    <property type="molecule type" value="Genomic_DNA"/>
</dbReference>
<evidence type="ECO:0000259" key="7">
    <source>
        <dbReference type="Pfam" id="PF05140"/>
    </source>
</evidence>
<dbReference type="InterPro" id="IPR007816">
    <property type="entry name" value="ResB-like_domain"/>
</dbReference>
<proteinExistence type="predicted"/>
<reference evidence="8" key="1">
    <citation type="submission" date="2020-05" db="EMBL/GenBank/DDBJ databases">
        <authorList>
            <person name="Chiriac C."/>
            <person name="Salcher M."/>
            <person name="Ghai R."/>
            <person name="Kavagutti S V."/>
        </authorList>
    </citation>
    <scope>NUCLEOTIDE SEQUENCE</scope>
</reference>
<dbReference type="GO" id="GO:0016020">
    <property type="term" value="C:membrane"/>
    <property type="evidence" value="ECO:0007669"/>
    <property type="project" value="UniProtKB-SubCell"/>
</dbReference>
<keyword evidence="4 6" id="KW-1133">Transmembrane helix</keyword>
<keyword evidence="5 6" id="KW-0472">Membrane</keyword>
<comment type="subcellular location">
    <subcellularLocation>
        <location evidence="1">Membrane</location>
        <topology evidence="1">Multi-pass membrane protein</topology>
    </subcellularLocation>
</comment>
<dbReference type="GO" id="GO:0017004">
    <property type="term" value="P:cytochrome complex assembly"/>
    <property type="evidence" value="ECO:0007669"/>
    <property type="project" value="UniProtKB-KW"/>
</dbReference>